<feature type="compositionally biased region" description="Acidic residues" evidence="1">
    <location>
        <begin position="86"/>
        <end position="95"/>
    </location>
</feature>
<dbReference type="Proteomes" id="UP000714275">
    <property type="component" value="Unassembled WGS sequence"/>
</dbReference>
<comment type="caution">
    <text evidence="2">The sequence shown here is derived from an EMBL/GenBank/DDBJ whole genome shotgun (WGS) entry which is preliminary data.</text>
</comment>
<dbReference type="AlphaFoldDB" id="A0A9P6ZG08"/>
<sequence length="453" mass="49029">MSSQPAVRFHEPPVTECNSMEVDDSSESRMSLDQLDAIYLGPDDELDSDSGSSSGRDVLNAIPDQSHPALTDDLPLFNDPDLYLGPEDDVIEFDDAPAVPDSPMTVSDSTPEPHSASPAVPEAPMTSNSTAIERQSPKPEMAYEDLHAMVREFMPIGSFDHTEHRLGDYEQRHGNLPDPTVAQLLESHRPFRNTWAETCDKLRKADADLRRMQRVRQSTVEMLEVLETLIDYFEDEDPDTLLYTLPTQYLVHGARWPVLHAQDGTRDSGFGIRDWDCASEPRTPNFGARDSGLGTRASGTQYSAQYQTLSYQPRTPKFGARDYSARDPGLGTSNSELGTRDLTFGTRDSGLGTRDSGLGTRDSGLGTRDSGLGTRDSGLGTRDSGLGTRDSGLGTRDSGLGTRTRDSGLGTRDSGLGTRDSGLGTRDSGLGTRDSGLGTRDSGLGTRDSGLGT</sequence>
<reference evidence="2" key="1">
    <citation type="journal article" date="2020" name="New Phytol.">
        <title>Comparative genomics reveals dynamic genome evolution in host specialist ectomycorrhizal fungi.</title>
        <authorList>
            <person name="Lofgren L.A."/>
            <person name="Nguyen N.H."/>
            <person name="Vilgalys R."/>
            <person name="Ruytinx J."/>
            <person name="Liao H.L."/>
            <person name="Branco S."/>
            <person name="Kuo A."/>
            <person name="LaButti K."/>
            <person name="Lipzen A."/>
            <person name="Andreopoulos W."/>
            <person name="Pangilinan J."/>
            <person name="Riley R."/>
            <person name="Hundley H."/>
            <person name="Na H."/>
            <person name="Barry K."/>
            <person name="Grigoriev I.V."/>
            <person name="Stajich J.E."/>
            <person name="Kennedy P.G."/>
        </authorList>
    </citation>
    <scope>NUCLEOTIDE SEQUENCE</scope>
    <source>
        <strain evidence="2">DOB743</strain>
    </source>
</reference>
<evidence type="ECO:0000256" key="1">
    <source>
        <dbReference type="SAM" id="MobiDB-lite"/>
    </source>
</evidence>
<protein>
    <submittedName>
        <fullName evidence="2">Uncharacterized protein</fullName>
    </submittedName>
</protein>
<proteinExistence type="predicted"/>
<accession>A0A9P6ZG08</accession>
<name>A0A9P6ZG08_9AGAM</name>
<feature type="region of interest" description="Disordered" evidence="1">
    <location>
        <begin position="306"/>
        <end position="453"/>
    </location>
</feature>
<dbReference type="OrthoDB" id="9398329at2759"/>
<gene>
    <name evidence="2" type="ORF">EV702DRAFT_1272295</name>
</gene>
<evidence type="ECO:0000313" key="3">
    <source>
        <dbReference type="Proteomes" id="UP000714275"/>
    </source>
</evidence>
<feature type="compositionally biased region" description="Low complexity" evidence="1">
    <location>
        <begin position="49"/>
        <end position="59"/>
    </location>
</feature>
<dbReference type="EMBL" id="JABBWD010000127">
    <property type="protein sequence ID" value="KAG1764384.1"/>
    <property type="molecule type" value="Genomic_DNA"/>
</dbReference>
<keyword evidence="3" id="KW-1185">Reference proteome</keyword>
<evidence type="ECO:0000313" key="2">
    <source>
        <dbReference type="EMBL" id="KAG1764384.1"/>
    </source>
</evidence>
<feature type="region of interest" description="Disordered" evidence="1">
    <location>
        <begin position="1"/>
        <end position="135"/>
    </location>
</feature>
<organism evidence="2 3">
    <name type="scientific">Suillus placidus</name>
    <dbReference type="NCBI Taxonomy" id="48579"/>
    <lineage>
        <taxon>Eukaryota</taxon>
        <taxon>Fungi</taxon>
        <taxon>Dikarya</taxon>
        <taxon>Basidiomycota</taxon>
        <taxon>Agaricomycotina</taxon>
        <taxon>Agaricomycetes</taxon>
        <taxon>Agaricomycetidae</taxon>
        <taxon>Boletales</taxon>
        <taxon>Suillineae</taxon>
        <taxon>Suillaceae</taxon>
        <taxon>Suillus</taxon>
    </lineage>
</organism>